<evidence type="ECO:0000313" key="1">
    <source>
        <dbReference type="EMBL" id="EEC10451.1"/>
    </source>
</evidence>
<reference evidence="2" key="2">
    <citation type="submission" date="2020-05" db="UniProtKB">
        <authorList>
            <consortium name="EnsemblMetazoa"/>
        </authorList>
    </citation>
    <scope>IDENTIFICATION</scope>
    <source>
        <strain evidence="2">wikel</strain>
    </source>
</reference>
<sequence length="112" mass="11908">SPFLLLGVSCARSSVLEYFSKLLNHPIAPSNYNSFRFLVFPSFAQRAFAAPPPSPLPGKSPLLLASGAAVSAFTAVPPHRSRRLRPAVATARVRSPGVLTVRTPSSAAPLQR</sequence>
<dbReference type="EMBL" id="ABJB010509631">
    <property type="status" value="NOT_ANNOTATED_CDS"/>
    <property type="molecule type" value="Genomic_DNA"/>
</dbReference>
<dbReference type="VEuPathDB" id="VectorBase:ISCW019947"/>
<evidence type="ECO:0000313" key="2">
    <source>
        <dbReference type="EnsemblMetazoa" id="ISCW019947-PA"/>
    </source>
</evidence>
<dbReference type="EMBL" id="DS797003">
    <property type="protein sequence ID" value="EEC10451.1"/>
    <property type="molecule type" value="Genomic_DNA"/>
</dbReference>
<dbReference type="HOGENOM" id="CLU_2152029_0_0_1"/>
<dbReference type="EMBL" id="ABJB011103118">
    <property type="status" value="NOT_ANNOTATED_CDS"/>
    <property type="molecule type" value="Genomic_DNA"/>
</dbReference>
<dbReference type="EMBL" id="ABJB010447278">
    <property type="status" value="NOT_ANNOTATED_CDS"/>
    <property type="molecule type" value="Genomic_DNA"/>
</dbReference>
<name>B7PV29_IXOSC</name>
<feature type="non-terminal residue" evidence="1">
    <location>
        <position position="1"/>
    </location>
</feature>
<reference evidence="1 3" key="1">
    <citation type="submission" date="2008-03" db="EMBL/GenBank/DDBJ databases">
        <title>Annotation of Ixodes scapularis.</title>
        <authorList>
            <consortium name="Ixodes scapularis Genome Project Consortium"/>
            <person name="Caler E."/>
            <person name="Hannick L.I."/>
            <person name="Bidwell S."/>
            <person name="Joardar V."/>
            <person name="Thiagarajan M."/>
            <person name="Amedeo P."/>
            <person name="Galinsky K.J."/>
            <person name="Schobel S."/>
            <person name="Inman J."/>
            <person name="Hostetler J."/>
            <person name="Miller J."/>
            <person name="Hammond M."/>
            <person name="Megy K."/>
            <person name="Lawson D."/>
            <person name="Kodira C."/>
            <person name="Sutton G."/>
            <person name="Meyer J."/>
            <person name="Hill C.A."/>
            <person name="Birren B."/>
            <person name="Nene V."/>
            <person name="Collins F."/>
            <person name="Alarcon-Chaidez F."/>
            <person name="Wikel S."/>
            <person name="Strausberg R."/>
        </authorList>
    </citation>
    <scope>NUCLEOTIDE SEQUENCE [LARGE SCALE GENOMIC DNA]</scope>
    <source>
        <strain evidence="3">Wikel</strain>
        <strain evidence="1">Wikel colony</strain>
    </source>
</reference>
<dbReference type="VEuPathDB" id="VectorBase:ISCI019947"/>
<dbReference type="Proteomes" id="UP000001555">
    <property type="component" value="Unassembled WGS sequence"/>
</dbReference>
<dbReference type="PaxDb" id="6945-B7PV29"/>
<dbReference type="AlphaFoldDB" id="B7PV29"/>
<gene>
    <name evidence="1" type="ORF">IscW_ISCW019947</name>
</gene>
<dbReference type="InParanoid" id="B7PV29"/>
<proteinExistence type="predicted"/>
<keyword evidence="3" id="KW-1185">Reference proteome</keyword>
<accession>B7PV29</accession>
<protein>
    <submittedName>
        <fullName evidence="1 2">Uncharacterized protein</fullName>
    </submittedName>
</protein>
<evidence type="ECO:0000313" key="3">
    <source>
        <dbReference type="Proteomes" id="UP000001555"/>
    </source>
</evidence>
<organism>
    <name type="scientific">Ixodes scapularis</name>
    <name type="common">Black-legged tick</name>
    <name type="synonym">Deer tick</name>
    <dbReference type="NCBI Taxonomy" id="6945"/>
    <lineage>
        <taxon>Eukaryota</taxon>
        <taxon>Metazoa</taxon>
        <taxon>Ecdysozoa</taxon>
        <taxon>Arthropoda</taxon>
        <taxon>Chelicerata</taxon>
        <taxon>Arachnida</taxon>
        <taxon>Acari</taxon>
        <taxon>Parasitiformes</taxon>
        <taxon>Ixodida</taxon>
        <taxon>Ixodoidea</taxon>
        <taxon>Ixodidae</taxon>
        <taxon>Ixodinae</taxon>
        <taxon>Ixodes</taxon>
    </lineage>
</organism>
<dbReference type="EnsemblMetazoa" id="ISCW019947-RA">
    <property type="protein sequence ID" value="ISCW019947-PA"/>
    <property type="gene ID" value="ISCW019947"/>
</dbReference>